<evidence type="ECO:0000313" key="3">
    <source>
        <dbReference type="WBParaSite" id="ACOC_0000273001-mRNA-1"/>
    </source>
</evidence>
<accession>A0A0R3PF23</accession>
<dbReference type="OMA" id="TTHEDPL"/>
<organism evidence="3">
    <name type="scientific">Angiostrongylus costaricensis</name>
    <name type="common">Nematode worm</name>
    <dbReference type="NCBI Taxonomy" id="334426"/>
    <lineage>
        <taxon>Eukaryota</taxon>
        <taxon>Metazoa</taxon>
        <taxon>Ecdysozoa</taxon>
        <taxon>Nematoda</taxon>
        <taxon>Chromadorea</taxon>
        <taxon>Rhabditida</taxon>
        <taxon>Rhabditina</taxon>
        <taxon>Rhabditomorpha</taxon>
        <taxon>Strongyloidea</taxon>
        <taxon>Metastrongylidae</taxon>
        <taxon>Angiostrongylus</taxon>
    </lineage>
</organism>
<dbReference type="Proteomes" id="UP000267027">
    <property type="component" value="Unassembled WGS sequence"/>
</dbReference>
<evidence type="ECO:0000313" key="1">
    <source>
        <dbReference type="EMBL" id="VDM54316.1"/>
    </source>
</evidence>
<proteinExistence type="predicted"/>
<evidence type="ECO:0000313" key="2">
    <source>
        <dbReference type="Proteomes" id="UP000267027"/>
    </source>
</evidence>
<dbReference type="WBParaSite" id="ACOC_0000273001-mRNA-1">
    <property type="protein sequence ID" value="ACOC_0000273001-mRNA-1"/>
    <property type="gene ID" value="ACOC_0000273001"/>
</dbReference>
<dbReference type="Pfam" id="PF24664">
    <property type="entry name" value="Monjiviricetes_fusion"/>
    <property type="match status" value="1"/>
</dbReference>
<dbReference type="EMBL" id="UYYA01000605">
    <property type="protein sequence ID" value="VDM54316.1"/>
    <property type="molecule type" value="Genomic_DNA"/>
</dbReference>
<sequence length="185" mass="20309">MGGIADYIHELRRAACEELWNVGVIRLANSIKLSGIKKDTVTMHSVALAGHIGPDGTCKGITYSDQFGSWHEVIVQATTKISLKQMKASADTENDQIHMPGGLVCKWSAETCIDFEAGEAYWRKVPINRCSPQRHAVIYEGLAVILNTTHEDPLQPPSIIHTVVQDDKVFALRRTGPYQGCAIPA</sequence>
<dbReference type="AlphaFoldDB" id="A0A0R3PF23"/>
<dbReference type="STRING" id="334426.A0A0R3PF23"/>
<dbReference type="OrthoDB" id="7610447at2759"/>
<reference evidence="3" key="1">
    <citation type="submission" date="2017-02" db="UniProtKB">
        <authorList>
            <consortium name="WormBaseParasite"/>
        </authorList>
    </citation>
    <scope>IDENTIFICATION</scope>
</reference>
<name>A0A0R3PF23_ANGCS</name>
<keyword evidence="2" id="KW-1185">Reference proteome</keyword>
<protein>
    <submittedName>
        <fullName evidence="3">BCAS3 domain-containing protein</fullName>
    </submittedName>
</protein>
<reference evidence="1 2" key="2">
    <citation type="submission" date="2018-11" db="EMBL/GenBank/DDBJ databases">
        <authorList>
            <consortium name="Pathogen Informatics"/>
        </authorList>
    </citation>
    <scope>NUCLEOTIDE SEQUENCE [LARGE SCALE GENOMIC DNA]</scope>
    <source>
        <strain evidence="1 2">Costa Rica</strain>
    </source>
</reference>
<gene>
    <name evidence="1" type="ORF">ACOC_LOCUS2731</name>
</gene>